<proteinExistence type="inferred from homology"/>
<dbReference type="Gene3D" id="6.10.340.10">
    <property type="match status" value="1"/>
</dbReference>
<keyword evidence="4" id="KW-0472">Membrane</keyword>
<evidence type="ECO:0000256" key="1">
    <source>
        <dbReference type="ARBA" id="ARBA00023224"/>
    </source>
</evidence>
<evidence type="ECO:0000256" key="2">
    <source>
        <dbReference type="ARBA" id="ARBA00029447"/>
    </source>
</evidence>
<dbReference type="InterPro" id="IPR004090">
    <property type="entry name" value="Chemotax_Me-accpt_rcpt"/>
</dbReference>
<dbReference type="InterPro" id="IPR003660">
    <property type="entry name" value="HAMP_dom"/>
</dbReference>
<dbReference type="SMART" id="SM00283">
    <property type="entry name" value="MA"/>
    <property type="match status" value="1"/>
</dbReference>
<dbReference type="PANTHER" id="PTHR32089">
    <property type="entry name" value="METHYL-ACCEPTING CHEMOTAXIS PROTEIN MCPB"/>
    <property type="match status" value="1"/>
</dbReference>
<dbReference type="KEGG" id="mmes:MMSR116_01090"/>
<dbReference type="PANTHER" id="PTHR32089:SF112">
    <property type="entry name" value="LYSOZYME-LIKE PROTEIN-RELATED"/>
    <property type="match status" value="1"/>
</dbReference>
<dbReference type="Pfam" id="PF00672">
    <property type="entry name" value="HAMP"/>
    <property type="match status" value="1"/>
</dbReference>
<gene>
    <name evidence="7" type="ORF">MMSR116_01090</name>
</gene>
<name>A0A6B9FID4_9HYPH</name>
<evidence type="ECO:0000313" key="8">
    <source>
        <dbReference type="Proteomes" id="UP000012488"/>
    </source>
</evidence>
<dbReference type="PRINTS" id="PR00260">
    <property type="entry name" value="CHEMTRNSDUCR"/>
</dbReference>
<comment type="similarity">
    <text evidence="2">Belongs to the methyl-accepting chemotaxis (MCP) protein family.</text>
</comment>
<dbReference type="OrthoDB" id="7345856at2"/>
<keyword evidence="4" id="KW-0812">Transmembrane</keyword>
<protein>
    <submittedName>
        <fullName evidence="7">HAMP domain-containing protein</fullName>
    </submittedName>
</protein>
<dbReference type="SMART" id="SM00304">
    <property type="entry name" value="HAMP"/>
    <property type="match status" value="1"/>
</dbReference>
<dbReference type="AlphaFoldDB" id="A0A6B9FID4"/>
<feature type="transmembrane region" description="Helical" evidence="4">
    <location>
        <begin position="192"/>
        <end position="216"/>
    </location>
</feature>
<keyword evidence="1 3" id="KW-0807">Transducer</keyword>
<dbReference type="GO" id="GO:0007165">
    <property type="term" value="P:signal transduction"/>
    <property type="evidence" value="ECO:0007669"/>
    <property type="project" value="UniProtKB-KW"/>
</dbReference>
<dbReference type="InterPro" id="IPR004089">
    <property type="entry name" value="MCPsignal_dom"/>
</dbReference>
<dbReference type="PROSITE" id="PS50111">
    <property type="entry name" value="CHEMOTAXIS_TRANSDUC_2"/>
    <property type="match status" value="1"/>
</dbReference>
<dbReference type="RefSeq" id="WP_010686809.1">
    <property type="nucleotide sequence ID" value="NZ_CP043538.1"/>
</dbReference>
<feature type="transmembrane region" description="Helical" evidence="4">
    <location>
        <begin position="13"/>
        <end position="32"/>
    </location>
</feature>
<organism evidence="7 8">
    <name type="scientific">Methylobacterium mesophilicum SR1.6/6</name>
    <dbReference type="NCBI Taxonomy" id="908290"/>
    <lineage>
        <taxon>Bacteria</taxon>
        <taxon>Pseudomonadati</taxon>
        <taxon>Pseudomonadota</taxon>
        <taxon>Alphaproteobacteria</taxon>
        <taxon>Hyphomicrobiales</taxon>
        <taxon>Methylobacteriaceae</taxon>
        <taxon>Methylobacterium</taxon>
    </lineage>
</organism>
<reference evidence="7 8" key="1">
    <citation type="journal article" date="2012" name="Genet. Mol. Biol.">
        <title>Analysis of 16S rRNA and mxaF genes revealing insights into Methylobacterium niche-specific plant association.</title>
        <authorList>
            <person name="Dourado M.N."/>
            <person name="Andreote F.D."/>
            <person name="Dini-Andreote F."/>
            <person name="Conti R."/>
            <person name="Araujo J.M."/>
            <person name="Araujo W.L."/>
        </authorList>
    </citation>
    <scope>NUCLEOTIDE SEQUENCE [LARGE SCALE GENOMIC DNA]</scope>
    <source>
        <strain evidence="7 8">SR1.6/6</strain>
    </source>
</reference>
<dbReference type="Gene3D" id="1.10.287.950">
    <property type="entry name" value="Methyl-accepting chemotaxis protein"/>
    <property type="match status" value="1"/>
</dbReference>
<dbReference type="PROSITE" id="PS50885">
    <property type="entry name" value="HAMP"/>
    <property type="match status" value="1"/>
</dbReference>
<dbReference type="CDD" id="cd06225">
    <property type="entry name" value="HAMP"/>
    <property type="match status" value="1"/>
</dbReference>
<evidence type="ECO:0000313" key="7">
    <source>
        <dbReference type="EMBL" id="QGY00658.1"/>
    </source>
</evidence>
<evidence type="ECO:0000259" key="6">
    <source>
        <dbReference type="PROSITE" id="PS50885"/>
    </source>
</evidence>
<dbReference type="EMBL" id="CP043538">
    <property type="protein sequence ID" value="QGY00658.1"/>
    <property type="molecule type" value="Genomic_DNA"/>
</dbReference>
<feature type="domain" description="Methyl-accepting transducer" evidence="5">
    <location>
        <begin position="309"/>
        <end position="545"/>
    </location>
</feature>
<dbReference type="GO" id="GO:0006935">
    <property type="term" value="P:chemotaxis"/>
    <property type="evidence" value="ECO:0007669"/>
    <property type="project" value="InterPro"/>
</dbReference>
<dbReference type="Pfam" id="PF00015">
    <property type="entry name" value="MCPsignal"/>
    <property type="match status" value="1"/>
</dbReference>
<reference evidence="7 8" key="2">
    <citation type="journal article" date="2013" name="Genome Announc.">
        <title>Draft Genome Sequence of Methylobacterium mesophilicum Strain SR1.6/6, Isolated from Citrus sinensis.</title>
        <authorList>
            <person name="Marinho Almeida D."/>
            <person name="Dini-Andreote F."/>
            <person name="Camargo Neves A.A."/>
            <person name="Juca Ramos R.T."/>
            <person name="Andreote F.D."/>
            <person name="Carneiro A.R."/>
            <person name="Oliveira de Souza Lima A."/>
            <person name="Caracciolo Gomes de Sa P.H."/>
            <person name="Ribeiro Barbosa M.S."/>
            <person name="Araujo W.L."/>
            <person name="Silva A."/>
        </authorList>
    </citation>
    <scope>NUCLEOTIDE SEQUENCE [LARGE SCALE GENOMIC DNA]</scope>
    <source>
        <strain evidence="7 8">SR1.6/6</strain>
    </source>
</reference>
<evidence type="ECO:0000256" key="3">
    <source>
        <dbReference type="PROSITE-ProRule" id="PRU00284"/>
    </source>
</evidence>
<evidence type="ECO:0000259" key="5">
    <source>
        <dbReference type="PROSITE" id="PS50111"/>
    </source>
</evidence>
<dbReference type="GO" id="GO:0004888">
    <property type="term" value="F:transmembrane signaling receptor activity"/>
    <property type="evidence" value="ECO:0007669"/>
    <property type="project" value="InterPro"/>
</dbReference>
<sequence length="565" mass="58035">MNILKNIKTLTKITIPFVMTTLVSAVIVIYALNTMNGIRARSGYVAEYLTVRLAGLQNARIHLGDAALMNRTLIIGEPKAELTTFENRYNEAAKATLDDLDRLIAASRSADDAEKAQQIRRIAAPLFEIVANSNTAALDDDREAAIQIALKDALGLRKAFHAAMQTQVAELERRIDDGKQATQAEVERATTILIATAVTGLLAALGAAGAIAVFGITRPLDRLVAALQRMAGGETDAALAEAARRDEIGAVGRAVEGIKAMVARGAAEAAERRHADEAAAAAARKRATLDLADAFERAVAGLVGLVSSAAATLQDTARRMSDTAQETARRSTAVAAAAEQAGSNVDTVAAATEELGTSVQEIGRQVAGSTGLARTAVGEADQTAALVAALSEAAARVGGVVQLISGIAAQTNLLALNATIEAARAGEAGRGFAVVAAEVKDLAGQTARATQEIAGQMAQIQGATGEAVGAIATITGRIREIDAVAATIAAAVEEQGAATQEIVRNVGQASAGTREVTGNIAGVAQASEQTGRAADHVLAAAADLSRHAEQLSAEVERFLGTVRAA</sequence>
<dbReference type="SUPFAM" id="SSF158472">
    <property type="entry name" value="HAMP domain-like"/>
    <property type="match status" value="1"/>
</dbReference>
<accession>A0A6B9FID4</accession>
<dbReference type="GO" id="GO:0016020">
    <property type="term" value="C:membrane"/>
    <property type="evidence" value="ECO:0007669"/>
    <property type="project" value="InterPro"/>
</dbReference>
<dbReference type="SUPFAM" id="SSF58104">
    <property type="entry name" value="Methyl-accepting chemotaxis protein (MCP) signaling domain"/>
    <property type="match status" value="1"/>
</dbReference>
<dbReference type="Proteomes" id="UP000012488">
    <property type="component" value="Chromosome"/>
</dbReference>
<evidence type="ECO:0000256" key="4">
    <source>
        <dbReference type="SAM" id="Phobius"/>
    </source>
</evidence>
<feature type="domain" description="HAMP" evidence="6">
    <location>
        <begin position="214"/>
        <end position="267"/>
    </location>
</feature>
<keyword evidence="4" id="KW-1133">Transmembrane helix</keyword>